<dbReference type="EMBL" id="CP002292">
    <property type="protein sequence ID" value="ADP72021.1"/>
    <property type="molecule type" value="Genomic_DNA"/>
</dbReference>
<gene>
    <name evidence="2" type="ordered locus">Rvan_2812</name>
</gene>
<proteinExistence type="predicted"/>
<evidence type="ECO:0000256" key="1">
    <source>
        <dbReference type="SAM" id="Phobius"/>
    </source>
</evidence>
<protein>
    <submittedName>
        <fullName evidence="2">Uncharacterized protein</fullName>
    </submittedName>
</protein>
<keyword evidence="1" id="KW-1133">Transmembrane helix</keyword>
<accession>E3I8P2</accession>
<feature type="transmembrane region" description="Helical" evidence="1">
    <location>
        <begin position="99"/>
        <end position="125"/>
    </location>
</feature>
<dbReference type="STRING" id="648757.Rvan_2812"/>
<dbReference type="HOGENOM" id="CLU_146063_0_0_5"/>
<feature type="transmembrane region" description="Helical" evidence="1">
    <location>
        <begin position="39"/>
        <end position="56"/>
    </location>
</feature>
<dbReference type="AlphaFoldDB" id="E3I8P2"/>
<feature type="transmembrane region" description="Helical" evidence="1">
    <location>
        <begin position="76"/>
        <end position="92"/>
    </location>
</feature>
<dbReference type="KEGG" id="rva:Rvan_2812"/>
<keyword evidence="3" id="KW-1185">Reference proteome</keyword>
<keyword evidence="1" id="KW-0472">Membrane</keyword>
<keyword evidence="1" id="KW-0812">Transmembrane</keyword>
<dbReference type="Proteomes" id="UP000001399">
    <property type="component" value="Chromosome"/>
</dbReference>
<sequence length="150" mass="15960">MLVLKITAYAAMAVCAFGVIIVFCTHYNASCVKRFGVELLTLPAFAGVGIAAIIFWEGVLSYSDALAKHENLSNGLALLGLGGVGLLFAFVVNIRLTNVFYGVVATLVQLLLGAFLAPFMIIGAIGAACESPIRYVERQGCWDRGRRLSG</sequence>
<reference evidence="3" key="1">
    <citation type="journal article" date="2011" name="J. Bacteriol.">
        <title>Genome sequences of eight morphologically diverse alphaproteobacteria.</title>
        <authorList>
            <consortium name="US DOE Joint Genome Institute"/>
            <person name="Brown P.J."/>
            <person name="Kysela D.T."/>
            <person name="Buechlein A."/>
            <person name="Hemmerich C."/>
            <person name="Brun Y.V."/>
        </authorList>
    </citation>
    <scope>NUCLEOTIDE SEQUENCE [LARGE SCALE GENOMIC DNA]</scope>
    <source>
        <strain evidence="3">ATCC 17100 / ATH 3.1.1 / DSM 162 / LMG 4299</strain>
    </source>
</reference>
<name>E3I8P2_RHOVT</name>
<evidence type="ECO:0000313" key="3">
    <source>
        <dbReference type="Proteomes" id="UP000001399"/>
    </source>
</evidence>
<feature type="transmembrane region" description="Helical" evidence="1">
    <location>
        <begin position="6"/>
        <end position="27"/>
    </location>
</feature>
<dbReference type="RefSeq" id="WP_013420392.1">
    <property type="nucleotide sequence ID" value="NC_014664.1"/>
</dbReference>
<organism evidence="2 3">
    <name type="scientific">Rhodomicrobium vannielii (strain ATCC 17100 / DSM 162 / LMG 4299 / NCIMB 10020 / ATH 3.1.1)</name>
    <dbReference type="NCBI Taxonomy" id="648757"/>
    <lineage>
        <taxon>Bacteria</taxon>
        <taxon>Pseudomonadati</taxon>
        <taxon>Pseudomonadota</taxon>
        <taxon>Alphaproteobacteria</taxon>
        <taxon>Hyphomicrobiales</taxon>
        <taxon>Hyphomicrobiaceae</taxon>
        <taxon>Rhodomicrobium</taxon>
    </lineage>
</organism>
<evidence type="ECO:0000313" key="2">
    <source>
        <dbReference type="EMBL" id="ADP72021.1"/>
    </source>
</evidence>